<dbReference type="PROSITE" id="PS50887">
    <property type="entry name" value="GGDEF"/>
    <property type="match status" value="1"/>
</dbReference>
<comment type="caution">
    <text evidence="5">The sequence shown here is derived from an EMBL/GenBank/DDBJ whole genome shotgun (WGS) entry which is preliminary data.</text>
</comment>
<dbReference type="Gene3D" id="3.30.450.20">
    <property type="entry name" value="PAS domain"/>
    <property type="match status" value="1"/>
</dbReference>
<evidence type="ECO:0000259" key="2">
    <source>
        <dbReference type="PROSITE" id="PS50112"/>
    </source>
</evidence>
<dbReference type="PANTHER" id="PTHR44757">
    <property type="entry name" value="DIGUANYLATE CYCLASE DGCP"/>
    <property type="match status" value="1"/>
</dbReference>
<dbReference type="GO" id="GO:0006355">
    <property type="term" value="P:regulation of DNA-templated transcription"/>
    <property type="evidence" value="ECO:0007669"/>
    <property type="project" value="InterPro"/>
</dbReference>
<dbReference type="CDD" id="cd01949">
    <property type="entry name" value="GGDEF"/>
    <property type="match status" value="1"/>
</dbReference>
<gene>
    <name evidence="5" type="ORF">G7Y85_16600</name>
</gene>
<dbReference type="SUPFAM" id="SSF55073">
    <property type="entry name" value="Nucleotide cyclase"/>
    <property type="match status" value="1"/>
</dbReference>
<dbReference type="Gene3D" id="3.30.70.270">
    <property type="match status" value="1"/>
</dbReference>
<feature type="domain" description="PAC" evidence="3">
    <location>
        <begin position="114"/>
        <end position="166"/>
    </location>
</feature>
<dbReference type="SMART" id="SM00091">
    <property type="entry name" value="PAS"/>
    <property type="match status" value="1"/>
</dbReference>
<evidence type="ECO:0000259" key="3">
    <source>
        <dbReference type="PROSITE" id="PS50113"/>
    </source>
</evidence>
<dbReference type="PANTHER" id="PTHR44757:SF2">
    <property type="entry name" value="BIOFILM ARCHITECTURE MAINTENANCE PROTEIN MBAA"/>
    <property type="match status" value="1"/>
</dbReference>
<dbReference type="InterPro" id="IPR029787">
    <property type="entry name" value="Nucleotide_cyclase"/>
</dbReference>
<sequence>MLDPLSPPQTYPPPDFVEPLAHDPAQLRSDEYDQLLRRDPQRYADVVQAISAFGVCVIDRDGRIASWNRGATRLSGWREREIVGRPYAQMFVNDGARDNAPQQSLDFARTHGHCRSEHRRRRPDGSHFLAECTLDVVRGAGGEIFGIVEVFQDITEQKARQSELYERATRDSLTRLFNRSHFLDIGAQEFERARRFAEPLSVALFDVDHYRKFNDSEGTDTGDRALVGVAQTLTAGLRRIDVIGRLGGDDFAVLLPRCDKGPALEIAQRLRLQVSENRISTDGPHHASVQVSGGVAAMRPLTRDFGELMRHADAALFKAKREGRNAVRAWFE</sequence>
<dbReference type="PROSITE" id="PS50113">
    <property type="entry name" value="PAC"/>
    <property type="match status" value="1"/>
</dbReference>
<organism evidence="5 6">
    <name type="scientific">Solimonas terrae</name>
    <dbReference type="NCBI Taxonomy" id="1396819"/>
    <lineage>
        <taxon>Bacteria</taxon>
        <taxon>Pseudomonadati</taxon>
        <taxon>Pseudomonadota</taxon>
        <taxon>Gammaproteobacteria</taxon>
        <taxon>Nevskiales</taxon>
        <taxon>Nevskiaceae</taxon>
        <taxon>Solimonas</taxon>
    </lineage>
</organism>
<dbReference type="InterPro" id="IPR043128">
    <property type="entry name" value="Rev_trsase/Diguanyl_cyclase"/>
</dbReference>
<dbReference type="InterPro" id="IPR052155">
    <property type="entry name" value="Biofilm_reg_signaling"/>
</dbReference>
<feature type="domain" description="GGDEF" evidence="4">
    <location>
        <begin position="198"/>
        <end position="332"/>
    </location>
</feature>
<dbReference type="Proteomes" id="UP000472676">
    <property type="component" value="Unassembled WGS sequence"/>
</dbReference>
<dbReference type="NCBIfam" id="TIGR00229">
    <property type="entry name" value="sensory_box"/>
    <property type="match status" value="1"/>
</dbReference>
<evidence type="ECO:0000313" key="5">
    <source>
        <dbReference type="EMBL" id="NGY06394.1"/>
    </source>
</evidence>
<dbReference type="InterPro" id="IPR013767">
    <property type="entry name" value="PAS_fold"/>
</dbReference>
<accession>A0A6M2BVH5</accession>
<dbReference type="EMBL" id="JAAMOW010000009">
    <property type="protein sequence ID" value="NGY06394.1"/>
    <property type="molecule type" value="Genomic_DNA"/>
</dbReference>
<evidence type="ECO:0000256" key="1">
    <source>
        <dbReference type="ARBA" id="ARBA00001946"/>
    </source>
</evidence>
<name>A0A6M2BVH5_9GAMM</name>
<protein>
    <submittedName>
        <fullName evidence="5">Sensor domain-containing diguanylate cyclase</fullName>
    </submittedName>
</protein>
<dbReference type="InterPro" id="IPR035965">
    <property type="entry name" value="PAS-like_dom_sf"/>
</dbReference>
<dbReference type="NCBIfam" id="TIGR00254">
    <property type="entry name" value="GGDEF"/>
    <property type="match status" value="1"/>
</dbReference>
<proteinExistence type="predicted"/>
<dbReference type="RefSeq" id="WP_166259905.1">
    <property type="nucleotide sequence ID" value="NZ_JAAMOW010000009.1"/>
</dbReference>
<evidence type="ECO:0000313" key="6">
    <source>
        <dbReference type="Proteomes" id="UP000472676"/>
    </source>
</evidence>
<dbReference type="SUPFAM" id="SSF55785">
    <property type="entry name" value="PYP-like sensor domain (PAS domain)"/>
    <property type="match status" value="1"/>
</dbReference>
<dbReference type="Pfam" id="PF00990">
    <property type="entry name" value="GGDEF"/>
    <property type="match status" value="1"/>
</dbReference>
<dbReference type="InterPro" id="IPR000014">
    <property type="entry name" value="PAS"/>
</dbReference>
<keyword evidence="6" id="KW-1185">Reference proteome</keyword>
<evidence type="ECO:0000259" key="4">
    <source>
        <dbReference type="PROSITE" id="PS50887"/>
    </source>
</evidence>
<dbReference type="PROSITE" id="PS50112">
    <property type="entry name" value="PAS"/>
    <property type="match status" value="1"/>
</dbReference>
<comment type="cofactor">
    <cofactor evidence="1">
        <name>Mg(2+)</name>
        <dbReference type="ChEBI" id="CHEBI:18420"/>
    </cofactor>
</comment>
<feature type="domain" description="PAS" evidence="2">
    <location>
        <begin position="39"/>
        <end position="85"/>
    </location>
</feature>
<dbReference type="CDD" id="cd00130">
    <property type="entry name" value="PAS"/>
    <property type="match status" value="1"/>
</dbReference>
<dbReference type="AlphaFoldDB" id="A0A6M2BVH5"/>
<dbReference type="Pfam" id="PF00989">
    <property type="entry name" value="PAS"/>
    <property type="match status" value="1"/>
</dbReference>
<dbReference type="GO" id="GO:0003824">
    <property type="term" value="F:catalytic activity"/>
    <property type="evidence" value="ECO:0007669"/>
    <property type="project" value="UniProtKB-ARBA"/>
</dbReference>
<dbReference type="SMART" id="SM00267">
    <property type="entry name" value="GGDEF"/>
    <property type="match status" value="1"/>
</dbReference>
<reference evidence="5 6" key="1">
    <citation type="journal article" date="2014" name="Int. J. Syst. Evol. Microbiol.">
        <title>Solimonas terrae sp. nov., isolated from soil.</title>
        <authorList>
            <person name="Kim S.J."/>
            <person name="Moon J.Y."/>
            <person name="Weon H.Y."/>
            <person name="Ahn J.H."/>
            <person name="Chen W.M."/>
            <person name="Kwon S.W."/>
        </authorList>
    </citation>
    <scope>NUCLEOTIDE SEQUENCE [LARGE SCALE GENOMIC DNA]</scope>
    <source>
        <strain evidence="5 6">KIS83-12</strain>
    </source>
</reference>
<dbReference type="InterPro" id="IPR000160">
    <property type="entry name" value="GGDEF_dom"/>
</dbReference>
<dbReference type="FunFam" id="3.30.70.270:FF:000001">
    <property type="entry name" value="Diguanylate cyclase domain protein"/>
    <property type="match status" value="1"/>
</dbReference>
<dbReference type="InterPro" id="IPR000700">
    <property type="entry name" value="PAS-assoc_C"/>
</dbReference>